<name>A0ACC0A0J3_CATRO</name>
<organism evidence="1 2">
    <name type="scientific">Catharanthus roseus</name>
    <name type="common">Madagascar periwinkle</name>
    <name type="synonym">Vinca rosea</name>
    <dbReference type="NCBI Taxonomy" id="4058"/>
    <lineage>
        <taxon>Eukaryota</taxon>
        <taxon>Viridiplantae</taxon>
        <taxon>Streptophyta</taxon>
        <taxon>Embryophyta</taxon>
        <taxon>Tracheophyta</taxon>
        <taxon>Spermatophyta</taxon>
        <taxon>Magnoliopsida</taxon>
        <taxon>eudicotyledons</taxon>
        <taxon>Gunneridae</taxon>
        <taxon>Pentapetalae</taxon>
        <taxon>asterids</taxon>
        <taxon>lamiids</taxon>
        <taxon>Gentianales</taxon>
        <taxon>Apocynaceae</taxon>
        <taxon>Rauvolfioideae</taxon>
        <taxon>Vinceae</taxon>
        <taxon>Catharanthinae</taxon>
        <taxon>Catharanthus</taxon>
    </lineage>
</organism>
<keyword evidence="2" id="KW-1185">Reference proteome</keyword>
<sequence length="160" mass="18275">MTIDQYLVKRILVHTEGSVNVLFKDIFKQMGIPWDKVVPYAPPLVDFTGRIRSSLGGLRIAKTLKLTHILVRSDSQVVIGQVTGIFEAEEENMKQYLACVQHLISEFTCVNFEKSGPNRKLDSTWEGPYQVIKGNGNRSYKLQDFEGKILNNLNLRKFFP</sequence>
<reference evidence="2" key="1">
    <citation type="journal article" date="2023" name="Nat. Plants">
        <title>Single-cell RNA sequencing provides a high-resolution roadmap for understanding the multicellular compartmentation of specialized metabolism.</title>
        <authorList>
            <person name="Sun S."/>
            <person name="Shen X."/>
            <person name="Li Y."/>
            <person name="Li Y."/>
            <person name="Wang S."/>
            <person name="Li R."/>
            <person name="Zhang H."/>
            <person name="Shen G."/>
            <person name="Guo B."/>
            <person name="Wei J."/>
            <person name="Xu J."/>
            <person name="St-Pierre B."/>
            <person name="Chen S."/>
            <person name="Sun C."/>
        </authorList>
    </citation>
    <scope>NUCLEOTIDE SEQUENCE [LARGE SCALE GENOMIC DNA]</scope>
</reference>
<evidence type="ECO:0000313" key="2">
    <source>
        <dbReference type="Proteomes" id="UP001060085"/>
    </source>
</evidence>
<comment type="caution">
    <text evidence="1">The sequence shown here is derived from an EMBL/GenBank/DDBJ whole genome shotgun (WGS) entry which is preliminary data.</text>
</comment>
<accession>A0ACC0A0J3</accession>
<dbReference type="EMBL" id="CM044707">
    <property type="protein sequence ID" value="KAI5654430.1"/>
    <property type="molecule type" value="Genomic_DNA"/>
</dbReference>
<gene>
    <name evidence="1" type="ORF">M9H77_31617</name>
</gene>
<protein>
    <submittedName>
        <fullName evidence="1">Uncharacterized protein</fullName>
    </submittedName>
</protein>
<dbReference type="Proteomes" id="UP001060085">
    <property type="component" value="Linkage Group LG07"/>
</dbReference>
<evidence type="ECO:0000313" key="1">
    <source>
        <dbReference type="EMBL" id="KAI5654430.1"/>
    </source>
</evidence>
<proteinExistence type="predicted"/>